<evidence type="ECO:0008006" key="4">
    <source>
        <dbReference type="Google" id="ProtNLM"/>
    </source>
</evidence>
<evidence type="ECO:0000313" key="3">
    <source>
        <dbReference type="Proteomes" id="UP001054945"/>
    </source>
</evidence>
<dbReference type="AlphaFoldDB" id="A0AAV4RKU7"/>
<keyword evidence="3" id="KW-1185">Reference proteome</keyword>
<reference evidence="2 3" key="1">
    <citation type="submission" date="2021-06" db="EMBL/GenBank/DDBJ databases">
        <title>Caerostris extrusa draft genome.</title>
        <authorList>
            <person name="Kono N."/>
            <person name="Arakawa K."/>
        </authorList>
    </citation>
    <scope>NUCLEOTIDE SEQUENCE [LARGE SCALE GENOMIC DNA]</scope>
</reference>
<comment type="caution">
    <text evidence="2">The sequence shown here is derived from an EMBL/GenBank/DDBJ whole genome shotgun (WGS) entry which is preliminary data.</text>
</comment>
<name>A0AAV4RKU7_CAEEX</name>
<evidence type="ECO:0000256" key="1">
    <source>
        <dbReference type="SAM" id="Phobius"/>
    </source>
</evidence>
<organism evidence="2 3">
    <name type="scientific">Caerostris extrusa</name>
    <name type="common">Bark spider</name>
    <name type="synonym">Caerostris bankana</name>
    <dbReference type="NCBI Taxonomy" id="172846"/>
    <lineage>
        <taxon>Eukaryota</taxon>
        <taxon>Metazoa</taxon>
        <taxon>Ecdysozoa</taxon>
        <taxon>Arthropoda</taxon>
        <taxon>Chelicerata</taxon>
        <taxon>Arachnida</taxon>
        <taxon>Araneae</taxon>
        <taxon>Araneomorphae</taxon>
        <taxon>Entelegynae</taxon>
        <taxon>Araneoidea</taxon>
        <taxon>Araneidae</taxon>
        <taxon>Caerostris</taxon>
    </lineage>
</organism>
<keyword evidence="1" id="KW-1133">Transmembrane helix</keyword>
<proteinExistence type="predicted"/>
<feature type="transmembrane region" description="Helical" evidence="1">
    <location>
        <begin position="78"/>
        <end position="102"/>
    </location>
</feature>
<evidence type="ECO:0000313" key="2">
    <source>
        <dbReference type="EMBL" id="GIY20885.1"/>
    </source>
</evidence>
<sequence length="215" mass="24822">MDDNQRFFFSNVGAYAYYTIFMKYPLTIVLSISALVYQYGLLLFQYNKDLRAVFNSFNSRNCNVFLNKYFKILRKIHLLKNVLSVPLFITVLNGFFTIYSAIEYGLNNNGEDLRIYYIELSSNVCTGTLLLCSISICSSRIPEYLSEIRTTSEFLLDKLQSDNFPDRKSLILLKRIERKQIIFLSACGFVDLQRSFLLSAFGSLVTYGILISSLH</sequence>
<accession>A0AAV4RKU7</accession>
<feature type="transmembrane region" description="Helical" evidence="1">
    <location>
        <begin position="20"/>
        <end position="44"/>
    </location>
</feature>
<keyword evidence="1" id="KW-0472">Membrane</keyword>
<feature type="transmembrane region" description="Helical" evidence="1">
    <location>
        <begin position="114"/>
        <end position="137"/>
    </location>
</feature>
<gene>
    <name evidence="2" type="primary">AVEN_21149_1</name>
    <name evidence="2" type="ORF">CEXT_523931</name>
</gene>
<keyword evidence="1" id="KW-0812">Transmembrane</keyword>
<dbReference type="EMBL" id="BPLR01007945">
    <property type="protein sequence ID" value="GIY20885.1"/>
    <property type="molecule type" value="Genomic_DNA"/>
</dbReference>
<protein>
    <recommendedName>
        <fullName evidence="4">Gustatory receptor</fullName>
    </recommendedName>
</protein>
<dbReference type="Proteomes" id="UP001054945">
    <property type="component" value="Unassembled WGS sequence"/>
</dbReference>
<feature type="transmembrane region" description="Helical" evidence="1">
    <location>
        <begin position="181"/>
        <end position="210"/>
    </location>
</feature>